<organism evidence="2 3">
    <name type="scientific">Setomelanomma holmii</name>
    <dbReference type="NCBI Taxonomy" id="210430"/>
    <lineage>
        <taxon>Eukaryota</taxon>
        <taxon>Fungi</taxon>
        <taxon>Dikarya</taxon>
        <taxon>Ascomycota</taxon>
        <taxon>Pezizomycotina</taxon>
        <taxon>Dothideomycetes</taxon>
        <taxon>Pleosporomycetidae</taxon>
        <taxon>Pleosporales</taxon>
        <taxon>Pleosporineae</taxon>
        <taxon>Phaeosphaeriaceae</taxon>
        <taxon>Setomelanomma</taxon>
    </lineage>
</organism>
<dbReference type="InterPro" id="IPR026893">
    <property type="entry name" value="Tyr/Ser_Pase_IphP-type"/>
</dbReference>
<dbReference type="SUPFAM" id="SSF52799">
    <property type="entry name" value="(Phosphotyrosine protein) phosphatases II"/>
    <property type="match status" value="1"/>
</dbReference>
<gene>
    <name evidence="2" type="ORF">EK21DRAFT_112117</name>
</gene>
<proteinExistence type="predicted"/>
<dbReference type="Pfam" id="PF13350">
    <property type="entry name" value="Y_phosphatase3"/>
    <property type="match status" value="1"/>
</dbReference>
<dbReference type="Gene3D" id="3.90.190.10">
    <property type="entry name" value="Protein tyrosine phosphatase superfamily"/>
    <property type="match status" value="1"/>
</dbReference>
<dbReference type="InterPro" id="IPR016130">
    <property type="entry name" value="Tyr_Pase_AS"/>
</dbReference>
<evidence type="ECO:0000313" key="2">
    <source>
        <dbReference type="EMBL" id="KAF2030197.1"/>
    </source>
</evidence>
<dbReference type="OrthoDB" id="449382at2759"/>
<dbReference type="InterPro" id="IPR000387">
    <property type="entry name" value="Tyr_Pase_dom"/>
</dbReference>
<dbReference type="AlphaFoldDB" id="A0A9P4LMZ7"/>
<evidence type="ECO:0000259" key="1">
    <source>
        <dbReference type="PROSITE" id="PS50056"/>
    </source>
</evidence>
<dbReference type="EMBL" id="ML978192">
    <property type="protein sequence ID" value="KAF2030197.1"/>
    <property type="molecule type" value="Genomic_DNA"/>
</dbReference>
<feature type="domain" description="Tyrosine specific protein phosphatases" evidence="1">
    <location>
        <begin position="142"/>
        <end position="212"/>
    </location>
</feature>
<protein>
    <recommendedName>
        <fullName evidence="1">Tyrosine specific protein phosphatases domain-containing protein</fullName>
    </recommendedName>
</protein>
<dbReference type="GO" id="GO:0004721">
    <property type="term" value="F:phosphoprotein phosphatase activity"/>
    <property type="evidence" value="ECO:0007669"/>
    <property type="project" value="InterPro"/>
</dbReference>
<reference evidence="2" key="1">
    <citation type="journal article" date="2020" name="Stud. Mycol.">
        <title>101 Dothideomycetes genomes: a test case for predicting lifestyles and emergence of pathogens.</title>
        <authorList>
            <person name="Haridas S."/>
            <person name="Albert R."/>
            <person name="Binder M."/>
            <person name="Bloem J."/>
            <person name="Labutti K."/>
            <person name="Salamov A."/>
            <person name="Andreopoulos B."/>
            <person name="Baker S."/>
            <person name="Barry K."/>
            <person name="Bills G."/>
            <person name="Bluhm B."/>
            <person name="Cannon C."/>
            <person name="Castanera R."/>
            <person name="Culley D."/>
            <person name="Daum C."/>
            <person name="Ezra D."/>
            <person name="Gonzalez J."/>
            <person name="Henrissat B."/>
            <person name="Kuo A."/>
            <person name="Liang C."/>
            <person name="Lipzen A."/>
            <person name="Lutzoni F."/>
            <person name="Magnuson J."/>
            <person name="Mondo S."/>
            <person name="Nolan M."/>
            <person name="Ohm R."/>
            <person name="Pangilinan J."/>
            <person name="Park H.-J."/>
            <person name="Ramirez L."/>
            <person name="Alfaro M."/>
            <person name="Sun H."/>
            <person name="Tritt A."/>
            <person name="Yoshinaga Y."/>
            <person name="Zwiers L.-H."/>
            <person name="Turgeon B."/>
            <person name="Goodwin S."/>
            <person name="Spatafora J."/>
            <person name="Crous P."/>
            <person name="Grigoriev I."/>
        </authorList>
    </citation>
    <scope>NUCLEOTIDE SEQUENCE</scope>
    <source>
        <strain evidence="2">CBS 110217</strain>
    </source>
</reference>
<sequence length="293" mass="31961">MASELVHPPHPTASPFHLVPGVSNFRDIGKWPISSAPPTHVRTGLLFRGSDTVRITPAGIRALQDLNIKTDFDLRSSQQIEKLGVRDLGKHGILRIWAPVFGDEEYSDDKASARYENYASDDPADTVAALIEILTSGASMMATVIRHLLAALPEASDGRDPPALFMHCTTGNNRTGVFIAMLLLLLGVPARYIVQEYTLSEQGLGPTRHTNVERLLVKGAFKAHGPEEARRKCERMVGARAESMVALLDEAQKRWGGAEGYFKQLVGLSGEEVKRVRRVLTAEETSGVESSGP</sequence>
<keyword evidence="3" id="KW-1185">Reference proteome</keyword>
<dbReference type="InterPro" id="IPR029021">
    <property type="entry name" value="Prot-tyrosine_phosphatase-like"/>
</dbReference>
<dbReference type="PROSITE" id="PS50056">
    <property type="entry name" value="TYR_PHOSPHATASE_2"/>
    <property type="match status" value="1"/>
</dbReference>
<comment type="caution">
    <text evidence="2">The sequence shown here is derived from an EMBL/GenBank/DDBJ whole genome shotgun (WGS) entry which is preliminary data.</text>
</comment>
<dbReference type="PANTHER" id="PTHR31126:SF1">
    <property type="entry name" value="TYROSINE SPECIFIC PROTEIN PHOSPHATASES DOMAIN-CONTAINING PROTEIN"/>
    <property type="match status" value="1"/>
</dbReference>
<accession>A0A9P4LMZ7</accession>
<evidence type="ECO:0000313" key="3">
    <source>
        <dbReference type="Proteomes" id="UP000799777"/>
    </source>
</evidence>
<dbReference type="Proteomes" id="UP000799777">
    <property type="component" value="Unassembled WGS sequence"/>
</dbReference>
<dbReference type="PANTHER" id="PTHR31126">
    <property type="entry name" value="TYROSINE-PROTEIN PHOSPHATASE"/>
    <property type="match status" value="1"/>
</dbReference>
<name>A0A9P4LMZ7_9PLEO</name>
<dbReference type="PROSITE" id="PS00383">
    <property type="entry name" value="TYR_PHOSPHATASE_1"/>
    <property type="match status" value="1"/>
</dbReference>